<comment type="caution">
    <text evidence="1">The sequence shown here is derived from an EMBL/GenBank/DDBJ whole genome shotgun (WGS) entry which is preliminary data.</text>
</comment>
<name>A0ABT5VMP3_9BACT</name>
<dbReference type="Proteomes" id="UP001528920">
    <property type="component" value="Unassembled WGS sequence"/>
</dbReference>
<evidence type="ECO:0000313" key="2">
    <source>
        <dbReference type="Proteomes" id="UP001528920"/>
    </source>
</evidence>
<proteinExistence type="predicted"/>
<evidence type="ECO:0000313" key="1">
    <source>
        <dbReference type="EMBL" id="MDE5416706.1"/>
    </source>
</evidence>
<dbReference type="RefSeq" id="WP_275108045.1">
    <property type="nucleotide sequence ID" value="NZ_JAKJSC010000001.1"/>
</dbReference>
<organism evidence="1 2">
    <name type="scientific">Paralabilibaculum antarcticum</name>
    <dbReference type="NCBI Taxonomy" id="2912572"/>
    <lineage>
        <taxon>Bacteria</taxon>
        <taxon>Pseudomonadati</taxon>
        <taxon>Bacteroidota</taxon>
        <taxon>Bacteroidia</taxon>
        <taxon>Marinilabiliales</taxon>
        <taxon>Marinifilaceae</taxon>
        <taxon>Paralabilibaculum</taxon>
    </lineage>
</organism>
<accession>A0ABT5VMP3</accession>
<evidence type="ECO:0008006" key="3">
    <source>
        <dbReference type="Google" id="ProtNLM"/>
    </source>
</evidence>
<gene>
    <name evidence="1" type="ORF">L3049_01715</name>
</gene>
<sequence length="109" mass="12558">MKKQSILLLLLAILFVMVPVMQHISKINQENSIESFADLMPEAEDISSENENIDGEELNMSETSQSYLLASTSFYYFSYSEHFHYPKNIVSPPPQGKFLNFKNSFQIRS</sequence>
<reference evidence="1 2" key="1">
    <citation type="submission" date="2022-01" db="EMBL/GenBank/DDBJ databases">
        <title>Labilibaculum sp. nov, a marine bacterium isolated from Antarctica.</title>
        <authorList>
            <person name="Dai W."/>
        </authorList>
    </citation>
    <scope>NUCLEOTIDE SEQUENCE [LARGE SCALE GENOMIC DNA]</scope>
    <source>
        <strain evidence="1 2">DW002</strain>
    </source>
</reference>
<dbReference type="EMBL" id="JAKJSC010000001">
    <property type="protein sequence ID" value="MDE5416706.1"/>
    <property type="molecule type" value="Genomic_DNA"/>
</dbReference>
<protein>
    <recommendedName>
        <fullName evidence="3">Secreted protein</fullName>
    </recommendedName>
</protein>
<keyword evidence="2" id="KW-1185">Reference proteome</keyword>